<dbReference type="Proteomes" id="UP000233837">
    <property type="component" value="Unassembled WGS sequence"/>
</dbReference>
<dbReference type="PANTHER" id="PTHR31645:SF76">
    <property type="entry name" value="METAL-NICOTIANAMINE TRANSPORTER YSL8-RELATED"/>
    <property type="match status" value="1"/>
</dbReference>
<dbReference type="InterPro" id="IPR045035">
    <property type="entry name" value="YSL-like"/>
</dbReference>
<dbReference type="InterPro" id="IPR004813">
    <property type="entry name" value="OPT"/>
</dbReference>
<reference evidence="8 9" key="1">
    <citation type="journal article" date="2016" name="Sci. Rep.">
        <title>The Dendrobium catenatum Lindl. genome sequence provides insights into polysaccharide synthase, floral development and adaptive evolution.</title>
        <authorList>
            <person name="Zhang G.Q."/>
            <person name="Xu Q."/>
            <person name="Bian C."/>
            <person name="Tsai W.C."/>
            <person name="Yeh C.M."/>
            <person name="Liu K.W."/>
            <person name="Yoshida K."/>
            <person name="Zhang L.S."/>
            <person name="Chang S.B."/>
            <person name="Chen F."/>
            <person name="Shi Y."/>
            <person name="Su Y.Y."/>
            <person name="Zhang Y.Q."/>
            <person name="Chen L.J."/>
            <person name="Yin Y."/>
            <person name="Lin M."/>
            <person name="Huang H."/>
            <person name="Deng H."/>
            <person name="Wang Z.W."/>
            <person name="Zhu S.L."/>
            <person name="Zhao X."/>
            <person name="Deng C."/>
            <person name="Niu S.C."/>
            <person name="Huang J."/>
            <person name="Wang M."/>
            <person name="Liu G.H."/>
            <person name="Yang H.J."/>
            <person name="Xiao X.J."/>
            <person name="Hsiao Y.Y."/>
            <person name="Wu W.L."/>
            <person name="Chen Y.Y."/>
            <person name="Mitsuda N."/>
            <person name="Ohme-Takagi M."/>
            <person name="Luo Y.B."/>
            <person name="Van de Peer Y."/>
            <person name="Liu Z.J."/>
        </authorList>
    </citation>
    <scope>NUCLEOTIDE SEQUENCE [LARGE SCALE GENOMIC DNA]</scope>
    <source>
        <tissue evidence="8">The whole plant</tissue>
    </source>
</reference>
<name>A0A2I0XG62_9ASPA</name>
<dbReference type="AlphaFoldDB" id="A0A2I0XG62"/>
<evidence type="ECO:0000256" key="1">
    <source>
        <dbReference type="ARBA" id="ARBA00004141"/>
    </source>
</evidence>
<evidence type="ECO:0000256" key="3">
    <source>
        <dbReference type="ARBA" id="ARBA00022448"/>
    </source>
</evidence>
<keyword evidence="9" id="KW-1185">Reference proteome</keyword>
<dbReference type="GO" id="GO:0035673">
    <property type="term" value="F:oligopeptide transmembrane transporter activity"/>
    <property type="evidence" value="ECO:0007669"/>
    <property type="project" value="InterPro"/>
</dbReference>
<dbReference type="STRING" id="906689.A0A2I0XG62"/>
<evidence type="ECO:0000256" key="7">
    <source>
        <dbReference type="SAM" id="Phobius"/>
    </source>
</evidence>
<gene>
    <name evidence="8" type="primary">YSL12</name>
    <name evidence="8" type="ORF">MA16_Dca026657</name>
</gene>
<accession>A0A2I0XG62</accession>
<evidence type="ECO:0000256" key="4">
    <source>
        <dbReference type="ARBA" id="ARBA00022692"/>
    </source>
</evidence>
<feature type="transmembrane region" description="Helical" evidence="7">
    <location>
        <begin position="146"/>
        <end position="173"/>
    </location>
</feature>
<proteinExistence type="inferred from homology"/>
<keyword evidence="3" id="KW-0813">Transport</keyword>
<keyword evidence="5 7" id="KW-1133">Transmembrane helix</keyword>
<protein>
    <submittedName>
        <fullName evidence="8">Putative metal-nicotianamine transporter YSL12</fullName>
    </submittedName>
</protein>
<reference evidence="8 9" key="2">
    <citation type="journal article" date="2017" name="Nature">
        <title>The Apostasia genome and the evolution of orchids.</title>
        <authorList>
            <person name="Zhang G.Q."/>
            <person name="Liu K.W."/>
            <person name="Li Z."/>
            <person name="Lohaus R."/>
            <person name="Hsiao Y.Y."/>
            <person name="Niu S.C."/>
            <person name="Wang J.Y."/>
            <person name="Lin Y.C."/>
            <person name="Xu Q."/>
            <person name="Chen L.J."/>
            <person name="Yoshida K."/>
            <person name="Fujiwara S."/>
            <person name="Wang Z.W."/>
            <person name="Zhang Y.Q."/>
            <person name="Mitsuda N."/>
            <person name="Wang M."/>
            <person name="Liu G.H."/>
            <person name="Pecoraro L."/>
            <person name="Huang H.X."/>
            <person name="Xiao X.J."/>
            <person name="Lin M."/>
            <person name="Wu X.Y."/>
            <person name="Wu W.L."/>
            <person name="Chen Y.Y."/>
            <person name="Chang S.B."/>
            <person name="Sakamoto S."/>
            <person name="Ohme-Takagi M."/>
            <person name="Yagi M."/>
            <person name="Zeng S.J."/>
            <person name="Shen C.Y."/>
            <person name="Yeh C.M."/>
            <person name="Luo Y.B."/>
            <person name="Tsai W.C."/>
            <person name="Van de Peer Y."/>
            <person name="Liu Z.J."/>
        </authorList>
    </citation>
    <scope>NUCLEOTIDE SEQUENCE [LARGE SCALE GENOMIC DNA]</scope>
    <source>
        <tissue evidence="8">The whole plant</tissue>
    </source>
</reference>
<evidence type="ECO:0000256" key="6">
    <source>
        <dbReference type="ARBA" id="ARBA00023136"/>
    </source>
</evidence>
<dbReference type="PANTHER" id="PTHR31645">
    <property type="entry name" value="OLIGOPEPTIDE TRANSPORTER YGL114W-RELATED"/>
    <property type="match status" value="1"/>
</dbReference>
<evidence type="ECO:0000313" key="8">
    <source>
        <dbReference type="EMBL" id="PKU86906.1"/>
    </source>
</evidence>
<keyword evidence="6 7" id="KW-0472">Membrane</keyword>
<feature type="transmembrane region" description="Helical" evidence="7">
    <location>
        <begin position="111"/>
        <end position="134"/>
    </location>
</feature>
<dbReference type="EMBL" id="KZ501904">
    <property type="protein sequence ID" value="PKU86906.1"/>
    <property type="molecule type" value="Genomic_DNA"/>
</dbReference>
<evidence type="ECO:0000256" key="2">
    <source>
        <dbReference type="ARBA" id="ARBA00010276"/>
    </source>
</evidence>
<comment type="similarity">
    <text evidence="2">Belongs to the YSL (TC 2.A.67.2) family.</text>
</comment>
<dbReference type="Pfam" id="PF03169">
    <property type="entry name" value="OPT"/>
    <property type="match status" value="1"/>
</dbReference>
<keyword evidence="4 7" id="KW-0812">Transmembrane</keyword>
<dbReference type="GO" id="GO:0016020">
    <property type="term" value="C:membrane"/>
    <property type="evidence" value="ECO:0007669"/>
    <property type="project" value="UniProtKB-SubCell"/>
</dbReference>
<evidence type="ECO:0000313" key="9">
    <source>
        <dbReference type="Proteomes" id="UP000233837"/>
    </source>
</evidence>
<organism evidence="8 9">
    <name type="scientific">Dendrobium catenatum</name>
    <dbReference type="NCBI Taxonomy" id="906689"/>
    <lineage>
        <taxon>Eukaryota</taxon>
        <taxon>Viridiplantae</taxon>
        <taxon>Streptophyta</taxon>
        <taxon>Embryophyta</taxon>
        <taxon>Tracheophyta</taxon>
        <taxon>Spermatophyta</taxon>
        <taxon>Magnoliopsida</taxon>
        <taxon>Liliopsida</taxon>
        <taxon>Asparagales</taxon>
        <taxon>Orchidaceae</taxon>
        <taxon>Epidendroideae</taxon>
        <taxon>Malaxideae</taxon>
        <taxon>Dendrobiinae</taxon>
        <taxon>Dendrobium</taxon>
    </lineage>
</organism>
<feature type="transmembrane region" description="Helical" evidence="7">
    <location>
        <begin position="200"/>
        <end position="222"/>
    </location>
</feature>
<comment type="subcellular location">
    <subcellularLocation>
        <location evidence="1">Membrane</location>
        <topology evidence="1">Multi-pass membrane protein</topology>
    </subcellularLocation>
</comment>
<sequence>MIILTHRDSQKPVDLRKSTTRGVRTQRVEEQLTHRGCQKPVGLQNSTALGVRTQRVFISTAMIHSDGLYNFIMVLIKTIPAIIAHAWSKNMDNTLPLTENGFPATNDTIKWYHILVTYIFTQVLAFYNAYGCGLTNWSLESINGKLAIFIFGAWVGASHGGVLAGLATCGVVINNVSTASDLMQDFKTGYLTLASPRSMFISQVIRTVMGSVIAPCVFWLFYKAFADLGVPGTEYPAPGIEARREEEKRRKKLLLDHRWSFAGPTLEALTFVRPAPDAVAPLDHHLRPSPPPDHRLMLVLCQTTT</sequence>
<feature type="transmembrane region" description="Helical" evidence="7">
    <location>
        <begin position="68"/>
        <end position="87"/>
    </location>
</feature>
<evidence type="ECO:0000256" key="5">
    <source>
        <dbReference type="ARBA" id="ARBA00022989"/>
    </source>
</evidence>